<gene>
    <name evidence="11" type="ORF">XAT740_LOCUS14183</name>
</gene>
<evidence type="ECO:0000256" key="2">
    <source>
        <dbReference type="ARBA" id="ARBA00022692"/>
    </source>
</evidence>
<dbReference type="SUPFAM" id="SSF82895">
    <property type="entry name" value="TSP-1 type 1 repeat"/>
    <property type="match status" value="24"/>
</dbReference>
<dbReference type="GO" id="GO:0007399">
    <property type="term" value="P:nervous system development"/>
    <property type="evidence" value="ECO:0007669"/>
    <property type="project" value="UniProtKB-KW"/>
</dbReference>
<dbReference type="InterPro" id="IPR000884">
    <property type="entry name" value="TSP1_rpt"/>
</dbReference>
<comment type="caution">
    <text evidence="11">The sequence shown here is derived from an EMBL/GenBank/DDBJ whole genome shotgun (WGS) entry which is preliminary data.</text>
</comment>
<dbReference type="PROSITE" id="PS50092">
    <property type="entry name" value="TSP1"/>
    <property type="match status" value="27"/>
</dbReference>
<evidence type="ECO:0000256" key="5">
    <source>
        <dbReference type="ARBA" id="ARBA00022902"/>
    </source>
</evidence>
<evidence type="ECO:0000313" key="12">
    <source>
        <dbReference type="Proteomes" id="UP000663828"/>
    </source>
</evidence>
<dbReference type="PANTHER" id="PTHR22906">
    <property type="entry name" value="PROPERDIN"/>
    <property type="match status" value="1"/>
</dbReference>
<accession>A0A814ICX0</accession>
<dbReference type="GO" id="GO:0016020">
    <property type="term" value="C:membrane"/>
    <property type="evidence" value="ECO:0007669"/>
    <property type="project" value="UniProtKB-SubCell"/>
</dbReference>
<dbReference type="FunFam" id="2.20.100.10:FF:000007">
    <property type="entry name" value="Thrombospondin 1"/>
    <property type="match status" value="2"/>
</dbReference>
<proteinExistence type="predicted"/>
<keyword evidence="10" id="KW-0732">Signal</keyword>
<dbReference type="InterPro" id="IPR052065">
    <property type="entry name" value="Compl_asym_regulator"/>
</dbReference>
<keyword evidence="9" id="KW-0325">Glycoprotein</keyword>
<reference evidence="11" key="1">
    <citation type="submission" date="2021-02" db="EMBL/GenBank/DDBJ databases">
        <authorList>
            <person name="Nowell W R."/>
        </authorList>
    </citation>
    <scope>NUCLEOTIDE SEQUENCE</scope>
</reference>
<dbReference type="FunFam" id="2.20.100.10:FF:000021">
    <property type="entry name" value="semaphorin-5B isoform X1"/>
    <property type="match status" value="1"/>
</dbReference>
<dbReference type="InterPro" id="IPR036383">
    <property type="entry name" value="TSP1_rpt_sf"/>
</dbReference>
<keyword evidence="4" id="KW-0221">Differentiation</keyword>
<feature type="signal peptide" evidence="10">
    <location>
        <begin position="1"/>
        <end position="23"/>
    </location>
</feature>
<dbReference type="PANTHER" id="PTHR22906:SF21">
    <property type="entry name" value="SEMA DOMAIN-CONTAINING PROTEIN"/>
    <property type="match status" value="1"/>
</dbReference>
<name>A0A814ICX0_ADIRI</name>
<dbReference type="FunFam" id="2.20.100.10:FF:000001">
    <property type="entry name" value="semaphorin-5A isoform X1"/>
    <property type="match status" value="10"/>
</dbReference>
<feature type="chain" id="PRO_5033044460" evidence="10">
    <location>
        <begin position="24"/>
        <end position="1902"/>
    </location>
</feature>
<comment type="subcellular location">
    <subcellularLocation>
        <location evidence="1">Membrane</location>
        <topology evidence="1">Single-pass membrane protein</topology>
    </subcellularLocation>
</comment>
<organism evidence="11 12">
    <name type="scientific">Adineta ricciae</name>
    <name type="common">Rotifer</name>
    <dbReference type="NCBI Taxonomy" id="249248"/>
    <lineage>
        <taxon>Eukaryota</taxon>
        <taxon>Metazoa</taxon>
        <taxon>Spiralia</taxon>
        <taxon>Gnathifera</taxon>
        <taxon>Rotifera</taxon>
        <taxon>Eurotatoria</taxon>
        <taxon>Bdelloidea</taxon>
        <taxon>Adinetida</taxon>
        <taxon>Adinetidae</taxon>
        <taxon>Adineta</taxon>
    </lineage>
</organism>
<evidence type="ECO:0000256" key="10">
    <source>
        <dbReference type="SAM" id="SignalP"/>
    </source>
</evidence>
<dbReference type="SMART" id="SM00209">
    <property type="entry name" value="TSP1"/>
    <property type="match status" value="28"/>
</dbReference>
<keyword evidence="5" id="KW-0524">Neurogenesis</keyword>
<dbReference type="FunFam" id="2.20.100.10:FF:000002">
    <property type="entry name" value="Unc-5 netrin receptor C"/>
    <property type="match status" value="1"/>
</dbReference>
<evidence type="ECO:0000256" key="3">
    <source>
        <dbReference type="ARBA" id="ARBA00022737"/>
    </source>
</evidence>
<evidence type="ECO:0000313" key="11">
    <source>
        <dbReference type="EMBL" id="CAF1020039.1"/>
    </source>
</evidence>
<evidence type="ECO:0000256" key="8">
    <source>
        <dbReference type="ARBA" id="ARBA00023157"/>
    </source>
</evidence>
<keyword evidence="12" id="KW-1185">Reference proteome</keyword>
<dbReference type="PRINTS" id="PR01705">
    <property type="entry name" value="TSP1REPEAT"/>
</dbReference>
<dbReference type="Gene3D" id="2.20.100.10">
    <property type="entry name" value="Thrombospondin type-1 (TSP1) repeat"/>
    <property type="match status" value="24"/>
</dbReference>
<evidence type="ECO:0000256" key="1">
    <source>
        <dbReference type="ARBA" id="ARBA00004167"/>
    </source>
</evidence>
<dbReference type="EMBL" id="CAJNOR010000844">
    <property type="protein sequence ID" value="CAF1020039.1"/>
    <property type="molecule type" value="Genomic_DNA"/>
</dbReference>
<evidence type="ECO:0000256" key="6">
    <source>
        <dbReference type="ARBA" id="ARBA00022989"/>
    </source>
</evidence>
<evidence type="ECO:0000256" key="7">
    <source>
        <dbReference type="ARBA" id="ARBA00023136"/>
    </source>
</evidence>
<evidence type="ECO:0000256" key="9">
    <source>
        <dbReference type="ARBA" id="ARBA00023180"/>
    </source>
</evidence>
<keyword evidence="3" id="KW-0677">Repeat</keyword>
<dbReference type="Proteomes" id="UP000663828">
    <property type="component" value="Unassembled WGS sequence"/>
</dbReference>
<keyword evidence="8" id="KW-1015">Disulfide bond</keyword>
<protein>
    <submittedName>
        <fullName evidence="11">Uncharacterized protein</fullName>
    </submittedName>
</protein>
<dbReference type="GO" id="GO:0030154">
    <property type="term" value="P:cell differentiation"/>
    <property type="evidence" value="ECO:0007669"/>
    <property type="project" value="UniProtKB-KW"/>
</dbReference>
<dbReference type="Pfam" id="PF00090">
    <property type="entry name" value="TSP_1"/>
    <property type="match status" value="27"/>
</dbReference>
<sequence>MKMKFFVCLLLLWIIFYTDVTYAQDCSPTTWTTWACSVTCGNGTFTRSRNCTTNTTVPCYGCWELPANTSFEVQRMNCSRDPCPFCTWTNFTAYPCSSSCNTGYRLQTRQCLTSDGQPCGLCDGEDVVSEPCVEQPVCDEPCPINSHIERNYTDCGVTCQSRNNTSNCTIKSVGCVCDPGYFRETIAGLCVRECDCGCVDASSGYHQLNSVWNGTCATYVCNPGGVITQIGTICNTNALPTPTNGDWSAWTDPAVVVCSATCGNGSRPQYRTCTNPVPANGGLYCNGSGVQLLRCATNILCPGTDTWSGWSTWSSCSVSCGNGIRTAYRNCTSASVDGSGSVSCSGSSINTMSCYAGACPIEGVWTSYSSYSTCSAICGYGLQASYRDCVNETAGGLSCSGYGLQFRNCSGYNSSYQCNEIGYWSNWTSFGACSVSCGVGYQYQTRQCLGAGFGCIGDAINITTCNTSIICPVDGNWITWTTWSSCPATCGTASVYRTRNCTGALNGGVCLGSALDTQLCDTNVTCVVNPFNATNGGYTVWSVWSACSTTCGTGVQVQTRACTNPLPSYGGSYCVGSPINITSCNSSQTCPIDGNWATWSNFSQCSGTCGNGTRARVRICGSPAPANGGQQCDGSTVETEICSTGIDCPVDGVWGSWSAVSACVGTCGNGTRVRTRTCTLPLGGGLMCIGATRLEETCDLNRPCPANGEWSAWSNYSACSATCGTGVYTRVRECNNPTPNYGGDQCIGSPIETAYCQSNVSCPGEFQKKRYRLSTTINLPNLVDGAWTLWTDWSSCSLNCSGGTQTRTRNCTNPPPANNGAPCTGSNYQYQTCNDQIPCIVLSANNPTNGTWSDWAIWGTCAGTCGNGTRARYRNCTGQTNGGNPCIGVPLEYQACATNITCPIDGGWSNYTEYGPCSVTCANGTQIRTRTCNTPLPQYGGLQCIGDSKDIRTCATNISCPIDGGWSNWTESACSSTCGVGYRLRFRNCSNPSPQFGGITCIGSAVNTILCNISNVTCPVLGIWSEWSNATNCSVSCGYGIRIRNRTCLPAGSISCVGTSVLVEACDSGFVCTTPAPWNSTNGNWSQWSDWSACSASCGNGTQYQTRACNTSSPALGGSLCSGDALRIQSCNTNVSCPVNGNWSEWGSYSSCSTTCGPGIHTRIRYCNNTNNFEELCIGHALETAVCNENRTCPAAGIWGNWTTWSVCSGTCGIGLQVRTRNCTVVVGGEQCSGSSLQAQECETNITCPVDGGWGSWTSWTNCSSTSCASGSQYRFRTCDSPQPSNGGQLCAGNAMETAICNGSGTCPVDGNWISWSTWTVCSSTCAGGRRYRNRTCSNPVPSSDGIPCVGSSVEVDGGCGNTTCAASPTISNGVWTSWYTWSECAATCGLGIRRRVRNIFVTVRNCSTMGLPCVGSNYEIESCDSLIGCPVDGIWSDWSTYSECTASCGSGTQTRTRLCTDQSNGGQPCFGSATQTITCSTNINCPINGQWTTWSEQSPCSVTCGTGVTVRTRTCAQIIPTFGGVSCPGSSTLTETCTASQNCPIDGAWSSWKDWSACSATCGKTATKYTTRVCDNPQPLYGGNGCDGVAFNVTSCPELIDCSICPVSQVYINSTNTICPTLCSDPTNTTWCLSQLPGCMCRSPYAWNSATNSCSLWCDCGCYGLNNTRHALGTVWMENSCRTYQCMKPNNTADTTPKAMLISSNCSNCSYFSWTAWSTCSALCGLGTQTRQRSCLYLNSFTPCDTCAGVNNQSQICQNSLCEVCQFGPFVPATTCTKTCGNGTQVVNRTCYNIASSDASIPIPCSNSSACGTFTNTTALCNTYICNVCTWSAWANSQCTVTCGQGTYVRQRTCINNQGASCTTCTPSSSTNGPRPCYYPSCTSRRRRRSIIDWFASWFDD</sequence>
<keyword evidence="2" id="KW-0812">Transmembrane</keyword>
<dbReference type="CDD" id="cd19941">
    <property type="entry name" value="TIL"/>
    <property type="match status" value="1"/>
</dbReference>
<keyword evidence="6" id="KW-1133">Transmembrane helix</keyword>
<evidence type="ECO:0000256" key="4">
    <source>
        <dbReference type="ARBA" id="ARBA00022782"/>
    </source>
</evidence>
<keyword evidence="7" id="KW-0472">Membrane</keyword>